<dbReference type="PANTHER" id="PTHR11567">
    <property type="entry name" value="ACID PHOSPHATASE-RELATED"/>
    <property type="match status" value="1"/>
</dbReference>
<keyword evidence="6" id="KW-1185">Reference proteome</keyword>
<comment type="similarity">
    <text evidence="2">Belongs to the histidine acid phosphatase family.</text>
</comment>
<feature type="region of interest" description="Disordered" evidence="3">
    <location>
        <begin position="1"/>
        <end position="71"/>
    </location>
</feature>
<reference evidence="5 6" key="1">
    <citation type="submission" date="2024-03" db="EMBL/GenBank/DDBJ databases">
        <title>The genome assembly and annotation of the cricket Gryllus longicercus Weissman &amp; Gray.</title>
        <authorList>
            <person name="Szrajer S."/>
            <person name="Gray D."/>
            <person name="Ylla G."/>
        </authorList>
    </citation>
    <scope>NUCLEOTIDE SEQUENCE [LARGE SCALE GENOMIC DNA]</scope>
    <source>
        <strain evidence="5">DAG 2021-001</strain>
        <tissue evidence="5">Whole body minus gut</tissue>
    </source>
</reference>
<evidence type="ECO:0000256" key="2">
    <source>
        <dbReference type="ARBA" id="ARBA00005375"/>
    </source>
</evidence>
<feature type="transmembrane region" description="Helical" evidence="4">
    <location>
        <begin position="81"/>
        <end position="103"/>
    </location>
</feature>
<keyword evidence="4" id="KW-1133">Transmembrane helix</keyword>
<protein>
    <recommendedName>
        <fullName evidence="7">Lysosomal acid phosphatase</fullName>
    </recommendedName>
</protein>
<dbReference type="Proteomes" id="UP001378592">
    <property type="component" value="Unassembled WGS sequence"/>
</dbReference>
<evidence type="ECO:0008006" key="7">
    <source>
        <dbReference type="Google" id="ProtNLM"/>
    </source>
</evidence>
<dbReference type="InterPro" id="IPR033379">
    <property type="entry name" value="Acid_Pase_AS"/>
</dbReference>
<dbReference type="InterPro" id="IPR000560">
    <property type="entry name" value="His_Pase_clade-2"/>
</dbReference>
<dbReference type="InterPro" id="IPR029033">
    <property type="entry name" value="His_PPase_superfam"/>
</dbReference>
<comment type="caution">
    <text evidence="5">The sequence shown here is derived from an EMBL/GenBank/DDBJ whole genome shotgun (WGS) entry which is preliminary data.</text>
</comment>
<sequence length="455" mass="50095">MSADAGGGEWGYVGSREGGQPTYSWQEPAEKPRVAPAPEPANMPADADGNGGGGGVGYGSTPTPPVATSPSTMRCLRRRRCTVVTVGVLGALIALVLLAFLAFGKDADPDDNLLLVSVIFRHGDRTPSDIYPTDPHQEDAWPEGLGALTNEGKAQMFALGERLRRRYGRFVGAQYKPQTLRVDSSAADRCLMSAGALLAGLMPPEGEQRWHPDLAWQPIPVHYVARERDTKLAAKKPCPRYDEELQKAYASPEIQALNEENKDLYQYLTTHAGKPISDITAVEFLYNTLLIEKIHKLDLPEWTNSVFPDKMKQLAAKSLAIFTHNDFMKRIRGGPLLKEVVDHMSKKAEDTVKNEGRMHLFSAHDLTIVNVWRTLGFTELLHVGYGASLIFELRWIEQGVNAEVKVLYLNSSSAEPINLKIPGCSQPCVIGAFVNLIQHNLPTDTDWNKECGLPS</sequence>
<keyword evidence="4" id="KW-0472">Membrane</keyword>
<gene>
    <name evidence="5" type="ORF">R5R35_011800</name>
</gene>
<name>A0AAN9W944_9ORTH</name>
<dbReference type="SUPFAM" id="SSF53254">
    <property type="entry name" value="Phosphoglycerate mutase-like"/>
    <property type="match status" value="1"/>
</dbReference>
<dbReference type="InterPro" id="IPR050645">
    <property type="entry name" value="Histidine_acid_phosphatase"/>
</dbReference>
<dbReference type="Gene3D" id="3.40.50.1240">
    <property type="entry name" value="Phosphoglycerate mutase-like"/>
    <property type="match status" value="1"/>
</dbReference>
<evidence type="ECO:0000256" key="3">
    <source>
        <dbReference type="SAM" id="MobiDB-lite"/>
    </source>
</evidence>
<evidence type="ECO:0000256" key="4">
    <source>
        <dbReference type="SAM" id="Phobius"/>
    </source>
</evidence>
<dbReference type="AlphaFoldDB" id="A0AAN9W944"/>
<comment type="catalytic activity">
    <reaction evidence="1">
        <text>a phosphate monoester + H2O = an alcohol + phosphate</text>
        <dbReference type="Rhea" id="RHEA:15017"/>
        <dbReference type="ChEBI" id="CHEBI:15377"/>
        <dbReference type="ChEBI" id="CHEBI:30879"/>
        <dbReference type="ChEBI" id="CHEBI:43474"/>
        <dbReference type="ChEBI" id="CHEBI:67140"/>
        <dbReference type="EC" id="3.1.3.2"/>
    </reaction>
</comment>
<evidence type="ECO:0000256" key="1">
    <source>
        <dbReference type="ARBA" id="ARBA00000032"/>
    </source>
</evidence>
<organism evidence="5 6">
    <name type="scientific">Gryllus longicercus</name>
    <dbReference type="NCBI Taxonomy" id="2509291"/>
    <lineage>
        <taxon>Eukaryota</taxon>
        <taxon>Metazoa</taxon>
        <taxon>Ecdysozoa</taxon>
        <taxon>Arthropoda</taxon>
        <taxon>Hexapoda</taxon>
        <taxon>Insecta</taxon>
        <taxon>Pterygota</taxon>
        <taxon>Neoptera</taxon>
        <taxon>Polyneoptera</taxon>
        <taxon>Orthoptera</taxon>
        <taxon>Ensifera</taxon>
        <taxon>Gryllidea</taxon>
        <taxon>Grylloidea</taxon>
        <taxon>Gryllidae</taxon>
        <taxon>Gryllinae</taxon>
        <taxon>Gryllus</taxon>
    </lineage>
</organism>
<dbReference type="Pfam" id="PF00328">
    <property type="entry name" value="His_Phos_2"/>
    <property type="match status" value="1"/>
</dbReference>
<dbReference type="PROSITE" id="PS00616">
    <property type="entry name" value="HIS_ACID_PHOSPHAT_1"/>
    <property type="match status" value="1"/>
</dbReference>
<dbReference type="GO" id="GO:0003993">
    <property type="term" value="F:acid phosphatase activity"/>
    <property type="evidence" value="ECO:0007669"/>
    <property type="project" value="UniProtKB-EC"/>
</dbReference>
<dbReference type="PANTHER" id="PTHR11567:SF19">
    <property type="entry name" value="GH19849P"/>
    <property type="match status" value="1"/>
</dbReference>
<evidence type="ECO:0000313" key="5">
    <source>
        <dbReference type="EMBL" id="KAK7869733.1"/>
    </source>
</evidence>
<dbReference type="CDD" id="cd07061">
    <property type="entry name" value="HP_HAP_like"/>
    <property type="match status" value="1"/>
</dbReference>
<accession>A0AAN9W944</accession>
<evidence type="ECO:0000313" key="6">
    <source>
        <dbReference type="Proteomes" id="UP001378592"/>
    </source>
</evidence>
<proteinExistence type="inferred from homology"/>
<keyword evidence="4" id="KW-0812">Transmembrane</keyword>
<dbReference type="EMBL" id="JAZDUA010000070">
    <property type="protein sequence ID" value="KAK7869733.1"/>
    <property type="molecule type" value="Genomic_DNA"/>
</dbReference>
<feature type="compositionally biased region" description="Gly residues" evidence="3">
    <location>
        <begin position="49"/>
        <end position="58"/>
    </location>
</feature>
<feature type="compositionally biased region" description="Gly residues" evidence="3">
    <location>
        <begin position="1"/>
        <end position="11"/>
    </location>
</feature>